<dbReference type="EMBL" id="JAFCIX010000041">
    <property type="protein sequence ID" value="KAH6600282.1"/>
    <property type="molecule type" value="Genomic_DNA"/>
</dbReference>
<evidence type="ECO:0000313" key="2">
    <source>
        <dbReference type="EMBL" id="KAH6600282.1"/>
    </source>
</evidence>
<dbReference type="Proteomes" id="UP001648503">
    <property type="component" value="Unassembled WGS sequence"/>
</dbReference>
<sequence length="160" mass="16579">MDIIRITMLARQSHLQRSQAPPLVNADVLRKGALAHEPSLFWRMQSTSSSDAAAFPQTQLRQPVIASALPAASALIISAATAATRNTKDDSNRLVSATSASMIPPSLVPNSEGDSGGGGGSAQPQDCVQGFGHSPIASSNLLRPIGAWYPSSLISVFGSA</sequence>
<reference evidence="2 3" key="1">
    <citation type="submission" date="2021-02" db="EMBL/GenBank/DDBJ databases">
        <title>Variation within the Batrachochytrium salamandrivorans European outbreak.</title>
        <authorList>
            <person name="Kelly M."/>
            <person name="Pasmans F."/>
            <person name="Shea T.P."/>
            <person name="Munoz J.F."/>
            <person name="Carranza S."/>
            <person name="Cuomo C.A."/>
            <person name="Martel A."/>
        </authorList>
    </citation>
    <scope>NUCLEOTIDE SEQUENCE [LARGE SCALE GENOMIC DNA]</scope>
    <source>
        <strain evidence="2 3">AMFP18/2</strain>
    </source>
</reference>
<comment type="caution">
    <text evidence="2">The sequence shown here is derived from an EMBL/GenBank/DDBJ whole genome shotgun (WGS) entry which is preliminary data.</text>
</comment>
<accession>A0ABQ8FPA7</accession>
<evidence type="ECO:0000256" key="1">
    <source>
        <dbReference type="SAM" id="MobiDB-lite"/>
    </source>
</evidence>
<proteinExistence type="predicted"/>
<keyword evidence="3" id="KW-1185">Reference proteome</keyword>
<gene>
    <name evidence="2" type="ORF">BASA50_002405</name>
</gene>
<protein>
    <submittedName>
        <fullName evidence="2">Uncharacterized protein</fullName>
    </submittedName>
</protein>
<name>A0ABQ8FPA7_9FUNG</name>
<evidence type="ECO:0000313" key="3">
    <source>
        <dbReference type="Proteomes" id="UP001648503"/>
    </source>
</evidence>
<feature type="region of interest" description="Disordered" evidence="1">
    <location>
        <begin position="98"/>
        <end position="129"/>
    </location>
</feature>
<organism evidence="2 3">
    <name type="scientific">Batrachochytrium salamandrivorans</name>
    <dbReference type="NCBI Taxonomy" id="1357716"/>
    <lineage>
        <taxon>Eukaryota</taxon>
        <taxon>Fungi</taxon>
        <taxon>Fungi incertae sedis</taxon>
        <taxon>Chytridiomycota</taxon>
        <taxon>Chytridiomycota incertae sedis</taxon>
        <taxon>Chytridiomycetes</taxon>
        <taxon>Rhizophydiales</taxon>
        <taxon>Rhizophydiales incertae sedis</taxon>
        <taxon>Batrachochytrium</taxon>
    </lineage>
</organism>